<dbReference type="PANTHER" id="PTHR43798:SF6">
    <property type="entry name" value="HYDROLASE, PUTATIVE (AFU_ORTHOLOGUE AFUA_4G13070)-RELATED"/>
    <property type="match status" value="1"/>
</dbReference>
<dbReference type="SUPFAM" id="SSF53474">
    <property type="entry name" value="alpha/beta-Hydrolases"/>
    <property type="match status" value="1"/>
</dbReference>
<dbReference type="OrthoDB" id="27092at2"/>
<accession>A0A1H6X6Z5</accession>
<dbReference type="Gene3D" id="3.40.50.1820">
    <property type="entry name" value="alpha/beta hydrolase"/>
    <property type="match status" value="1"/>
</dbReference>
<evidence type="ECO:0000259" key="1">
    <source>
        <dbReference type="Pfam" id="PF00561"/>
    </source>
</evidence>
<dbReference type="AlphaFoldDB" id="A0A1H6X6Z5"/>
<sequence length="262" mass="28794">MFVTERGEGRPVVMLHGFGVDHRIVLPLDDALSGRGWRRLYVDLPWAPGWTGPQTGGAQSIAEALVEGIADRLGDEPFAVLGNSFGAQLARYIAHVSEPRALGLATLVGVFEPRHESRRLPTPRPLMRDDALVERAGAAGEAFREIAVIETPETLAAQLRWVEPGLRDADQAVMDAVAADYALDAEPEDARPAPFTRPSVHVFGRQDHVTGYEDGWARRDHYPRGTFAVLDAAGHHAHLERPTLVAALLQDWLDRMDADQPR</sequence>
<gene>
    <name evidence="2" type="ORF">SAMN05421637_1319</name>
</gene>
<dbReference type="InterPro" id="IPR029058">
    <property type="entry name" value="AB_hydrolase_fold"/>
</dbReference>
<organism evidence="2 3">
    <name type="scientific">Demequina mangrovi</name>
    <dbReference type="NCBI Taxonomy" id="1043493"/>
    <lineage>
        <taxon>Bacteria</taxon>
        <taxon>Bacillati</taxon>
        <taxon>Actinomycetota</taxon>
        <taxon>Actinomycetes</taxon>
        <taxon>Micrococcales</taxon>
        <taxon>Demequinaceae</taxon>
        <taxon>Demequina</taxon>
    </lineage>
</organism>
<dbReference type="RefSeq" id="WP_042214109.1">
    <property type="nucleotide sequence ID" value="NZ_BBLU01000005.1"/>
</dbReference>
<dbReference type="InterPro" id="IPR050266">
    <property type="entry name" value="AB_hydrolase_sf"/>
</dbReference>
<feature type="domain" description="AB hydrolase-1" evidence="1">
    <location>
        <begin position="11"/>
        <end position="242"/>
    </location>
</feature>
<evidence type="ECO:0000313" key="2">
    <source>
        <dbReference type="EMBL" id="SEJ24929.1"/>
    </source>
</evidence>
<keyword evidence="3" id="KW-1185">Reference proteome</keyword>
<dbReference type="Pfam" id="PF00561">
    <property type="entry name" value="Abhydrolase_1"/>
    <property type="match status" value="1"/>
</dbReference>
<protein>
    <submittedName>
        <fullName evidence="2">Pimeloyl-ACP methyl ester carboxylesterase</fullName>
    </submittedName>
</protein>
<dbReference type="Proteomes" id="UP000183315">
    <property type="component" value="Unassembled WGS sequence"/>
</dbReference>
<dbReference type="InterPro" id="IPR000073">
    <property type="entry name" value="AB_hydrolase_1"/>
</dbReference>
<dbReference type="GO" id="GO:0003824">
    <property type="term" value="F:catalytic activity"/>
    <property type="evidence" value="ECO:0007669"/>
    <property type="project" value="UniProtKB-ARBA"/>
</dbReference>
<dbReference type="EMBL" id="FNZI01000002">
    <property type="protein sequence ID" value="SEJ24929.1"/>
    <property type="molecule type" value="Genomic_DNA"/>
</dbReference>
<reference evidence="3" key="1">
    <citation type="submission" date="2016-10" db="EMBL/GenBank/DDBJ databases">
        <authorList>
            <person name="Varghese N."/>
        </authorList>
    </citation>
    <scope>NUCLEOTIDE SEQUENCE [LARGE SCALE GENOMIC DNA]</scope>
    <source>
        <strain evidence="3">DSM 24868</strain>
    </source>
</reference>
<dbReference type="eggNOG" id="COG1073">
    <property type="taxonomic scope" value="Bacteria"/>
</dbReference>
<dbReference type="STRING" id="1043493.SAMN05421637_1319"/>
<dbReference type="PANTHER" id="PTHR43798">
    <property type="entry name" value="MONOACYLGLYCEROL LIPASE"/>
    <property type="match status" value="1"/>
</dbReference>
<name>A0A1H6X6Z5_9MICO</name>
<evidence type="ECO:0000313" key="3">
    <source>
        <dbReference type="Proteomes" id="UP000183315"/>
    </source>
</evidence>
<proteinExistence type="predicted"/>